<keyword evidence="1" id="KW-1133">Transmembrane helix</keyword>
<keyword evidence="1" id="KW-0812">Transmembrane</keyword>
<name>A0A7S2H3M7_9EUKA</name>
<gene>
    <name evidence="2" type="ORF">CBRE1094_LOCUS24705</name>
</gene>
<dbReference type="EMBL" id="HBGU01045357">
    <property type="protein sequence ID" value="CAD9479303.1"/>
    <property type="molecule type" value="Transcribed_RNA"/>
</dbReference>
<sequence>MLQKAKEDASKLAASTHDEAIEQQLLILDSIQPAQLLEMVQQQLGQLVMLGTVTALGVSSRAYGLRYGLLPVLAALVPGVPISFAIVFYFLLETRNLQAGGTLLPLHALP</sequence>
<accession>A0A7S2H3M7</accession>
<reference evidence="2" key="1">
    <citation type="submission" date="2021-01" db="EMBL/GenBank/DDBJ databases">
        <authorList>
            <person name="Corre E."/>
            <person name="Pelletier E."/>
            <person name="Niang G."/>
            <person name="Scheremetjew M."/>
            <person name="Finn R."/>
            <person name="Kale V."/>
            <person name="Holt S."/>
            <person name="Cochrane G."/>
            <person name="Meng A."/>
            <person name="Brown T."/>
            <person name="Cohen L."/>
        </authorList>
    </citation>
    <scope>NUCLEOTIDE SEQUENCE</scope>
    <source>
        <strain evidence="2">UTEX LB 985</strain>
    </source>
</reference>
<proteinExistence type="predicted"/>
<feature type="transmembrane region" description="Helical" evidence="1">
    <location>
        <begin position="69"/>
        <end position="92"/>
    </location>
</feature>
<protein>
    <submittedName>
        <fullName evidence="2">Uncharacterized protein</fullName>
    </submittedName>
</protein>
<evidence type="ECO:0000256" key="1">
    <source>
        <dbReference type="SAM" id="Phobius"/>
    </source>
</evidence>
<evidence type="ECO:0000313" key="2">
    <source>
        <dbReference type="EMBL" id="CAD9479303.1"/>
    </source>
</evidence>
<dbReference type="AlphaFoldDB" id="A0A7S2H3M7"/>
<organism evidence="2">
    <name type="scientific">Haptolina brevifila</name>
    <dbReference type="NCBI Taxonomy" id="156173"/>
    <lineage>
        <taxon>Eukaryota</taxon>
        <taxon>Haptista</taxon>
        <taxon>Haptophyta</taxon>
        <taxon>Prymnesiophyceae</taxon>
        <taxon>Prymnesiales</taxon>
        <taxon>Prymnesiaceae</taxon>
        <taxon>Haptolina</taxon>
    </lineage>
</organism>
<keyword evidence="1" id="KW-0472">Membrane</keyword>